<organism evidence="1 2">
    <name type="scientific">Deinococcus oregonensis</name>
    <dbReference type="NCBI Taxonomy" id="1805970"/>
    <lineage>
        <taxon>Bacteria</taxon>
        <taxon>Thermotogati</taxon>
        <taxon>Deinococcota</taxon>
        <taxon>Deinococci</taxon>
        <taxon>Deinococcales</taxon>
        <taxon>Deinococcaceae</taxon>
        <taxon>Deinococcus</taxon>
    </lineage>
</organism>
<sequence length="212" mass="23048">MTVPQAAPFQVQTPAQAEALLDFTYGARLLEKFAQPSTPSQAAHALAEPANRVAYHVRKLTECGLLCVAGQQGKRVLYQVVASTFHVPRALVRLDEPLTLIEPVMREITNAYAHAILEWQTRRDPHTPAGDSSQLTVHLGASEPDEARTEGSAGPHPPGMRIRTVHLTPDQYQQAQAALDHILTDLVTQDDASGAKKSTFIVMSFSGALHDT</sequence>
<dbReference type="EMBL" id="JBHLYR010000058">
    <property type="protein sequence ID" value="MFB9993887.1"/>
    <property type="molecule type" value="Genomic_DNA"/>
</dbReference>
<protein>
    <submittedName>
        <fullName evidence="1">Uncharacterized protein</fullName>
    </submittedName>
</protein>
<keyword evidence="2" id="KW-1185">Reference proteome</keyword>
<dbReference type="InterPro" id="IPR036388">
    <property type="entry name" value="WH-like_DNA-bd_sf"/>
</dbReference>
<gene>
    <name evidence="1" type="ORF">ACFFLM_18190</name>
</gene>
<reference evidence="1 2" key="1">
    <citation type="submission" date="2024-09" db="EMBL/GenBank/DDBJ databases">
        <authorList>
            <person name="Sun Q."/>
            <person name="Mori K."/>
        </authorList>
    </citation>
    <scope>NUCLEOTIDE SEQUENCE [LARGE SCALE GENOMIC DNA]</scope>
    <source>
        <strain evidence="1 2">JCM 13503</strain>
    </source>
</reference>
<dbReference type="RefSeq" id="WP_380013604.1">
    <property type="nucleotide sequence ID" value="NZ_JBHLYR010000058.1"/>
</dbReference>
<evidence type="ECO:0000313" key="2">
    <source>
        <dbReference type="Proteomes" id="UP001589733"/>
    </source>
</evidence>
<proteinExistence type="predicted"/>
<dbReference type="Proteomes" id="UP001589733">
    <property type="component" value="Unassembled WGS sequence"/>
</dbReference>
<accession>A0ABV6B2A1</accession>
<name>A0ABV6B2A1_9DEIO</name>
<evidence type="ECO:0000313" key="1">
    <source>
        <dbReference type="EMBL" id="MFB9993887.1"/>
    </source>
</evidence>
<dbReference type="Gene3D" id="1.10.10.10">
    <property type="entry name" value="Winged helix-like DNA-binding domain superfamily/Winged helix DNA-binding domain"/>
    <property type="match status" value="1"/>
</dbReference>
<comment type="caution">
    <text evidence="1">The sequence shown here is derived from an EMBL/GenBank/DDBJ whole genome shotgun (WGS) entry which is preliminary data.</text>
</comment>